<evidence type="ECO:0000313" key="14">
    <source>
        <dbReference type="EMBL" id="CAJ0575684.1"/>
    </source>
</evidence>
<dbReference type="SMART" id="SM00399">
    <property type="entry name" value="ZnF_C4"/>
    <property type="match status" value="1"/>
</dbReference>
<dbReference type="Pfam" id="PF00104">
    <property type="entry name" value="Hormone_recep"/>
    <property type="match status" value="1"/>
</dbReference>
<evidence type="ECO:0000259" key="12">
    <source>
        <dbReference type="PROSITE" id="PS51030"/>
    </source>
</evidence>
<dbReference type="GO" id="GO:0000978">
    <property type="term" value="F:RNA polymerase II cis-regulatory region sequence-specific DNA binding"/>
    <property type="evidence" value="ECO:0007669"/>
    <property type="project" value="InterPro"/>
</dbReference>
<dbReference type="InterPro" id="IPR000536">
    <property type="entry name" value="Nucl_hrmn_rcpt_lig-bd"/>
</dbReference>
<gene>
    <name evidence="14" type="ORF">MSPICULIGERA_LOCUS13993</name>
</gene>
<dbReference type="SUPFAM" id="SSF57716">
    <property type="entry name" value="Glucocorticoid receptor-like (DNA-binding domain)"/>
    <property type="match status" value="1"/>
</dbReference>
<dbReference type="PROSITE" id="PS51843">
    <property type="entry name" value="NR_LBD"/>
    <property type="match status" value="1"/>
</dbReference>
<proteinExistence type="inferred from homology"/>
<dbReference type="CDD" id="cd06960">
    <property type="entry name" value="NR_DBD_HNF4A"/>
    <property type="match status" value="1"/>
</dbReference>
<reference evidence="14" key="1">
    <citation type="submission" date="2023-06" db="EMBL/GenBank/DDBJ databases">
        <authorList>
            <person name="Delattre M."/>
        </authorList>
    </citation>
    <scope>NUCLEOTIDE SEQUENCE</scope>
    <source>
        <strain evidence="14">AF72</strain>
    </source>
</reference>
<comment type="subcellular location">
    <subcellularLocation>
        <location evidence="1 11">Nucleus</location>
    </subcellularLocation>
</comment>
<dbReference type="PRINTS" id="PR00047">
    <property type="entry name" value="STROIDFINGER"/>
</dbReference>
<accession>A0AA36G4M8</accession>
<dbReference type="InterPro" id="IPR013088">
    <property type="entry name" value="Znf_NHR/GATA"/>
</dbReference>
<keyword evidence="4 11" id="KW-0863">Zinc-finger</keyword>
<evidence type="ECO:0000256" key="7">
    <source>
        <dbReference type="ARBA" id="ARBA00023125"/>
    </source>
</evidence>
<name>A0AA36G4M8_9BILA</name>
<evidence type="ECO:0000256" key="4">
    <source>
        <dbReference type="ARBA" id="ARBA00022771"/>
    </source>
</evidence>
<evidence type="ECO:0008006" key="16">
    <source>
        <dbReference type="Google" id="ProtNLM"/>
    </source>
</evidence>
<dbReference type="AlphaFoldDB" id="A0AA36G4M8"/>
<keyword evidence="6 11" id="KW-0805">Transcription regulation</keyword>
<dbReference type="PROSITE" id="PS51030">
    <property type="entry name" value="NUCLEAR_REC_DBD_2"/>
    <property type="match status" value="1"/>
</dbReference>
<dbReference type="InterPro" id="IPR001628">
    <property type="entry name" value="Znf_hrmn_rcpt"/>
</dbReference>
<dbReference type="SMART" id="SM00430">
    <property type="entry name" value="HOLI"/>
    <property type="match status" value="1"/>
</dbReference>
<dbReference type="PANTHER" id="PTHR46011">
    <property type="entry name" value="NUCLEAR HORMONE RECEPTOR FAMILY MEMBER NHR-86-RELATED"/>
    <property type="match status" value="1"/>
</dbReference>
<evidence type="ECO:0000256" key="5">
    <source>
        <dbReference type="ARBA" id="ARBA00022833"/>
    </source>
</evidence>
<dbReference type="Pfam" id="PF00105">
    <property type="entry name" value="zf-C4"/>
    <property type="match status" value="1"/>
</dbReference>
<evidence type="ECO:0000256" key="3">
    <source>
        <dbReference type="ARBA" id="ARBA00022723"/>
    </source>
</evidence>
<keyword evidence="8 11" id="KW-0804">Transcription</keyword>
<keyword evidence="10 11" id="KW-0539">Nucleus</keyword>
<evidence type="ECO:0000256" key="6">
    <source>
        <dbReference type="ARBA" id="ARBA00023015"/>
    </source>
</evidence>
<feature type="non-terminal residue" evidence="14">
    <location>
        <position position="395"/>
    </location>
</feature>
<keyword evidence="7 11" id="KW-0238">DNA-binding</keyword>
<keyword evidence="9 11" id="KW-0675">Receptor</keyword>
<dbReference type="GO" id="GO:0005634">
    <property type="term" value="C:nucleus"/>
    <property type="evidence" value="ECO:0007669"/>
    <property type="project" value="UniProtKB-SubCell"/>
</dbReference>
<evidence type="ECO:0000313" key="15">
    <source>
        <dbReference type="Proteomes" id="UP001177023"/>
    </source>
</evidence>
<keyword evidence="3 11" id="KW-0479">Metal-binding</keyword>
<dbReference type="GO" id="GO:0008270">
    <property type="term" value="F:zinc ion binding"/>
    <property type="evidence" value="ECO:0007669"/>
    <property type="project" value="UniProtKB-KW"/>
</dbReference>
<dbReference type="PANTHER" id="PTHR46011:SF6">
    <property type="entry name" value="HIGH ZINC ACTIVATED NUCLEAR RECEPTOR PROTEIN"/>
    <property type="match status" value="1"/>
</dbReference>
<evidence type="ECO:0000256" key="9">
    <source>
        <dbReference type="ARBA" id="ARBA00023170"/>
    </source>
</evidence>
<evidence type="ECO:0000256" key="10">
    <source>
        <dbReference type="ARBA" id="ARBA00023242"/>
    </source>
</evidence>
<dbReference type="InterPro" id="IPR049636">
    <property type="entry name" value="HNF4-like_DBD"/>
</dbReference>
<organism evidence="14 15">
    <name type="scientific">Mesorhabditis spiculigera</name>
    <dbReference type="NCBI Taxonomy" id="96644"/>
    <lineage>
        <taxon>Eukaryota</taxon>
        <taxon>Metazoa</taxon>
        <taxon>Ecdysozoa</taxon>
        <taxon>Nematoda</taxon>
        <taxon>Chromadorea</taxon>
        <taxon>Rhabditida</taxon>
        <taxon>Rhabditina</taxon>
        <taxon>Rhabditomorpha</taxon>
        <taxon>Rhabditoidea</taxon>
        <taxon>Rhabditidae</taxon>
        <taxon>Mesorhabditinae</taxon>
        <taxon>Mesorhabditis</taxon>
    </lineage>
</organism>
<evidence type="ECO:0000256" key="2">
    <source>
        <dbReference type="ARBA" id="ARBA00005993"/>
    </source>
</evidence>
<evidence type="ECO:0000256" key="8">
    <source>
        <dbReference type="ARBA" id="ARBA00023163"/>
    </source>
</evidence>
<dbReference type="Gene3D" id="3.30.50.10">
    <property type="entry name" value="Erythroid Transcription Factor GATA-1, subunit A"/>
    <property type="match status" value="1"/>
</dbReference>
<sequence length="395" mass="45707">MEDKRDCRICGNVSDGTHFGVDSCRACAAFFRRSVVMKKKYVCRQGGEKCFIKKNVRLMCRLCRYMKCVEVGMQPEVVKNKSDDLDALDITLKCEASTSQLEAEIKRDLQSASLERDLTPPSTAILDRIMENYKQLCTVRRAAEQAMWRTGYNQMFAFASFEADIHPANFNLVSRIMRANVPATAEFVNETFEIFGTLAQRDKWLVFQSFVPIFWLLENAYMTYKRFYTEHGIDRFMITQTTYSEVNNPEAFFQPMAQEQSLDLKEIAKLLVKCSDRNIYLAKRLNRANPSEKEFAAAIGLLLWNPNLCDDNEKVQEVAAQERAKILAELHRYYKYEIGLEDYAGRLGEILCLFSTLQNQESVLHDDVEIFQMLDCLRSDDGYIYNLIQSRPLHV</sequence>
<feature type="domain" description="NR LBD" evidence="13">
    <location>
        <begin position="131"/>
        <end position="390"/>
    </location>
</feature>
<comment type="similarity">
    <text evidence="2 11">Belongs to the nuclear hormone receptor family.</text>
</comment>
<dbReference type="GO" id="GO:0003700">
    <property type="term" value="F:DNA-binding transcription factor activity"/>
    <property type="evidence" value="ECO:0007669"/>
    <property type="project" value="InterPro"/>
</dbReference>
<feature type="domain" description="Nuclear receptor" evidence="12">
    <location>
        <begin position="4"/>
        <end position="80"/>
    </location>
</feature>
<evidence type="ECO:0000259" key="13">
    <source>
        <dbReference type="PROSITE" id="PS51843"/>
    </source>
</evidence>
<protein>
    <recommendedName>
        <fullName evidence="16">Nuclear receptor</fullName>
    </recommendedName>
</protein>
<dbReference type="Gene3D" id="1.10.565.10">
    <property type="entry name" value="Retinoid X Receptor"/>
    <property type="match status" value="1"/>
</dbReference>
<evidence type="ECO:0000256" key="1">
    <source>
        <dbReference type="ARBA" id="ARBA00004123"/>
    </source>
</evidence>
<dbReference type="SUPFAM" id="SSF48508">
    <property type="entry name" value="Nuclear receptor ligand-binding domain"/>
    <property type="match status" value="1"/>
</dbReference>
<dbReference type="EMBL" id="CATQJA010002640">
    <property type="protein sequence ID" value="CAJ0575684.1"/>
    <property type="molecule type" value="Genomic_DNA"/>
</dbReference>
<comment type="caution">
    <text evidence="14">The sequence shown here is derived from an EMBL/GenBank/DDBJ whole genome shotgun (WGS) entry which is preliminary data.</text>
</comment>
<keyword evidence="5 11" id="KW-0862">Zinc</keyword>
<dbReference type="PROSITE" id="PS00031">
    <property type="entry name" value="NUCLEAR_REC_DBD_1"/>
    <property type="match status" value="1"/>
</dbReference>
<keyword evidence="15" id="KW-1185">Reference proteome</keyword>
<dbReference type="Proteomes" id="UP001177023">
    <property type="component" value="Unassembled WGS sequence"/>
</dbReference>
<evidence type="ECO:0000256" key="11">
    <source>
        <dbReference type="RuleBase" id="RU004334"/>
    </source>
</evidence>
<dbReference type="InterPro" id="IPR035500">
    <property type="entry name" value="NHR-like_dom_sf"/>
</dbReference>